<name>A0ABQ2KLY8_9NOCA</name>
<dbReference type="PANTHER" id="PTHR43580:SF2">
    <property type="entry name" value="CYTOKINE-LIKE NUCLEAR FACTOR N-PAC"/>
    <property type="match status" value="1"/>
</dbReference>
<dbReference type="Pfam" id="PF03446">
    <property type="entry name" value="NAD_binding_2"/>
    <property type="match status" value="1"/>
</dbReference>
<dbReference type="RefSeq" id="WP_189030320.1">
    <property type="nucleotide sequence ID" value="NZ_BMNE01000004.1"/>
</dbReference>
<dbReference type="EMBL" id="BMNE01000004">
    <property type="protein sequence ID" value="GGN85202.1"/>
    <property type="molecule type" value="Genomic_DNA"/>
</dbReference>
<proteinExistence type="predicted"/>
<dbReference type="InterPro" id="IPR006115">
    <property type="entry name" value="6PGDH_NADP-bd"/>
</dbReference>
<dbReference type="Gene3D" id="3.40.50.720">
    <property type="entry name" value="NAD(P)-binding Rossmann-like Domain"/>
    <property type="match status" value="1"/>
</dbReference>
<sequence>MWNRSQDKAQPLIDKGARAAATPEAAVGAAEVVIVNVKGGAVATELLGAAASSLRGRTVVDLTDGSSEQSRTTGQLATEHGADYLHGQIMTIAPPSTM</sequence>
<dbReference type="SUPFAM" id="SSF51735">
    <property type="entry name" value="NAD(P)-binding Rossmann-fold domains"/>
    <property type="match status" value="1"/>
</dbReference>
<dbReference type="Proteomes" id="UP000658127">
    <property type="component" value="Unassembled WGS sequence"/>
</dbReference>
<dbReference type="InterPro" id="IPR036291">
    <property type="entry name" value="NAD(P)-bd_dom_sf"/>
</dbReference>
<keyword evidence="4" id="KW-1185">Reference proteome</keyword>
<accession>A0ABQ2KLY8</accession>
<feature type="domain" description="6-phosphogluconate dehydrogenase NADP-binding" evidence="2">
    <location>
        <begin position="1"/>
        <end position="85"/>
    </location>
</feature>
<evidence type="ECO:0000313" key="3">
    <source>
        <dbReference type="EMBL" id="GGN85202.1"/>
    </source>
</evidence>
<dbReference type="PANTHER" id="PTHR43580">
    <property type="entry name" value="OXIDOREDUCTASE GLYR1-RELATED"/>
    <property type="match status" value="1"/>
</dbReference>
<evidence type="ECO:0000313" key="4">
    <source>
        <dbReference type="Proteomes" id="UP000658127"/>
    </source>
</evidence>
<evidence type="ECO:0000256" key="1">
    <source>
        <dbReference type="SAM" id="MobiDB-lite"/>
    </source>
</evidence>
<evidence type="ECO:0000259" key="2">
    <source>
        <dbReference type="Pfam" id="PF03446"/>
    </source>
</evidence>
<organism evidence="3 4">
    <name type="scientific">Nocardia rhizosphaerihabitans</name>
    <dbReference type="NCBI Taxonomy" id="1691570"/>
    <lineage>
        <taxon>Bacteria</taxon>
        <taxon>Bacillati</taxon>
        <taxon>Actinomycetota</taxon>
        <taxon>Actinomycetes</taxon>
        <taxon>Mycobacteriales</taxon>
        <taxon>Nocardiaceae</taxon>
        <taxon>Nocardia</taxon>
    </lineage>
</organism>
<reference evidence="4" key="1">
    <citation type="journal article" date="2019" name="Int. J. Syst. Evol. Microbiol.">
        <title>The Global Catalogue of Microorganisms (GCM) 10K type strain sequencing project: providing services to taxonomists for standard genome sequencing and annotation.</title>
        <authorList>
            <consortium name="The Broad Institute Genomics Platform"/>
            <consortium name="The Broad Institute Genome Sequencing Center for Infectious Disease"/>
            <person name="Wu L."/>
            <person name="Ma J."/>
        </authorList>
    </citation>
    <scope>NUCLEOTIDE SEQUENCE [LARGE SCALE GENOMIC DNA]</scope>
    <source>
        <strain evidence="4">CGMCC 4.7329</strain>
    </source>
</reference>
<comment type="caution">
    <text evidence="3">The sequence shown here is derived from an EMBL/GenBank/DDBJ whole genome shotgun (WGS) entry which is preliminary data.</text>
</comment>
<dbReference type="InterPro" id="IPR051265">
    <property type="entry name" value="HIBADH-related_NP60_sf"/>
</dbReference>
<protein>
    <recommendedName>
        <fullName evidence="2">6-phosphogluconate dehydrogenase NADP-binding domain-containing protein</fullName>
    </recommendedName>
</protein>
<feature type="region of interest" description="Disordered" evidence="1">
    <location>
        <begin position="1"/>
        <end position="20"/>
    </location>
</feature>
<gene>
    <name evidence="3" type="ORF">GCM10011610_39450</name>
</gene>